<evidence type="ECO:0000256" key="9">
    <source>
        <dbReference type="RuleBase" id="RU004006"/>
    </source>
</evidence>
<dbReference type="AlphaFoldDB" id="A0A9D1FJD2"/>
<comment type="function">
    <text evidence="7">The globular domain of the protein is located near the polypeptide exit tunnel on the outside of the subunit, while an extended beta-hairpin is found that lines the wall of the exit tunnel in the center of the 70S ribosome.</text>
</comment>
<dbReference type="InterPro" id="IPR005727">
    <property type="entry name" value="Ribosomal_uL22_bac/chlpt-type"/>
</dbReference>
<dbReference type="InterPro" id="IPR047867">
    <property type="entry name" value="Ribosomal_uL22_bac/org-type"/>
</dbReference>
<evidence type="ECO:0000256" key="7">
    <source>
        <dbReference type="HAMAP-Rule" id="MF_01331"/>
    </source>
</evidence>
<protein>
    <recommendedName>
        <fullName evidence="6 7">Large ribosomal subunit protein uL22</fullName>
    </recommendedName>
</protein>
<reference evidence="11" key="2">
    <citation type="journal article" date="2021" name="PeerJ">
        <title>Extensive microbial diversity within the chicken gut microbiome revealed by metagenomics and culture.</title>
        <authorList>
            <person name="Gilroy R."/>
            <person name="Ravi A."/>
            <person name="Getino M."/>
            <person name="Pursley I."/>
            <person name="Horton D.L."/>
            <person name="Alikhan N.F."/>
            <person name="Baker D."/>
            <person name="Gharbi K."/>
            <person name="Hall N."/>
            <person name="Watson M."/>
            <person name="Adriaenssens E.M."/>
            <person name="Foster-Nyarko E."/>
            <person name="Jarju S."/>
            <person name="Secka A."/>
            <person name="Antonio M."/>
            <person name="Oren A."/>
            <person name="Chaudhuri R.R."/>
            <person name="La Ragione R."/>
            <person name="Hildebrand F."/>
            <person name="Pallen M.J."/>
        </authorList>
    </citation>
    <scope>NUCLEOTIDE SEQUENCE</scope>
    <source>
        <strain evidence="11">CHK152-2871</strain>
    </source>
</reference>
<sequence>MQEATAKQTNIKMTARKLRRVINLVRGKNALEAQKMLKFMPYFAARVVEKNLNAAIANASEKFGAKADVLKISEIFADESVTYKRVRPRAQGRMYKRFKRTSHLTVKLTRN</sequence>
<keyword evidence="3 7" id="KW-0694">RNA-binding</keyword>
<dbReference type="SUPFAM" id="SSF54843">
    <property type="entry name" value="Ribosomal protein L22"/>
    <property type="match status" value="1"/>
</dbReference>
<dbReference type="Proteomes" id="UP000886865">
    <property type="component" value="Unassembled WGS sequence"/>
</dbReference>
<dbReference type="InterPro" id="IPR001063">
    <property type="entry name" value="Ribosomal_uL22"/>
</dbReference>
<dbReference type="GO" id="GO:0003735">
    <property type="term" value="F:structural constituent of ribosome"/>
    <property type="evidence" value="ECO:0007669"/>
    <property type="project" value="InterPro"/>
</dbReference>
<dbReference type="GO" id="GO:0006412">
    <property type="term" value="P:translation"/>
    <property type="evidence" value="ECO:0007669"/>
    <property type="project" value="UniProtKB-UniRule"/>
</dbReference>
<name>A0A9D1FJD2_9BACT</name>
<evidence type="ECO:0000256" key="4">
    <source>
        <dbReference type="ARBA" id="ARBA00022980"/>
    </source>
</evidence>
<evidence type="ECO:0000256" key="10">
    <source>
        <dbReference type="RuleBase" id="RU004008"/>
    </source>
</evidence>
<dbReference type="InterPro" id="IPR018260">
    <property type="entry name" value="Ribosomal_uL22_CS"/>
</dbReference>
<proteinExistence type="inferred from homology"/>
<evidence type="ECO:0000256" key="6">
    <source>
        <dbReference type="ARBA" id="ARBA00035207"/>
    </source>
</evidence>
<keyword evidence="4 7" id="KW-0689">Ribosomal protein</keyword>
<dbReference type="Pfam" id="PF00237">
    <property type="entry name" value="Ribosomal_L22"/>
    <property type="match status" value="1"/>
</dbReference>
<organism evidence="11 12">
    <name type="scientific">Candidatus Galligastranaerophilus intestinavium</name>
    <dbReference type="NCBI Taxonomy" id="2840836"/>
    <lineage>
        <taxon>Bacteria</taxon>
        <taxon>Candidatus Galligastranaerophilus</taxon>
    </lineage>
</organism>
<dbReference type="PANTHER" id="PTHR13501">
    <property type="entry name" value="CHLOROPLAST 50S RIBOSOMAL PROTEIN L22-RELATED"/>
    <property type="match status" value="1"/>
</dbReference>
<comment type="similarity">
    <text evidence="1 7 8">Belongs to the universal ribosomal protein uL22 family.</text>
</comment>
<evidence type="ECO:0000256" key="2">
    <source>
        <dbReference type="ARBA" id="ARBA00022730"/>
    </source>
</evidence>
<gene>
    <name evidence="7 11" type="primary">rplV</name>
    <name evidence="11" type="ORF">IAA86_04510</name>
</gene>
<reference evidence="11" key="1">
    <citation type="submission" date="2020-10" db="EMBL/GenBank/DDBJ databases">
        <authorList>
            <person name="Gilroy R."/>
        </authorList>
    </citation>
    <scope>NUCLEOTIDE SEQUENCE</scope>
    <source>
        <strain evidence="11">CHK152-2871</strain>
    </source>
</reference>
<dbReference type="Gene3D" id="3.90.470.10">
    <property type="entry name" value="Ribosomal protein L22/L17"/>
    <property type="match status" value="1"/>
</dbReference>
<evidence type="ECO:0000313" key="11">
    <source>
        <dbReference type="EMBL" id="HIS74265.1"/>
    </source>
</evidence>
<comment type="subunit">
    <text evidence="7 9">Part of the 50S ribosomal subunit.</text>
</comment>
<dbReference type="HAMAP" id="MF_01331_B">
    <property type="entry name" value="Ribosomal_uL22_B"/>
    <property type="match status" value="1"/>
</dbReference>
<keyword evidence="2 7" id="KW-0699">rRNA-binding</keyword>
<evidence type="ECO:0000313" key="12">
    <source>
        <dbReference type="Proteomes" id="UP000886865"/>
    </source>
</evidence>
<evidence type="ECO:0000256" key="5">
    <source>
        <dbReference type="ARBA" id="ARBA00023274"/>
    </source>
</evidence>
<dbReference type="EMBL" id="DVJQ01000040">
    <property type="protein sequence ID" value="HIS74265.1"/>
    <property type="molecule type" value="Genomic_DNA"/>
</dbReference>
<dbReference type="GO" id="GO:0019843">
    <property type="term" value="F:rRNA binding"/>
    <property type="evidence" value="ECO:0007669"/>
    <property type="project" value="UniProtKB-UniRule"/>
</dbReference>
<dbReference type="CDD" id="cd00336">
    <property type="entry name" value="Ribosomal_L22"/>
    <property type="match status" value="1"/>
</dbReference>
<dbReference type="PANTHER" id="PTHR13501:SF8">
    <property type="entry name" value="LARGE RIBOSOMAL SUBUNIT PROTEIN UL22M"/>
    <property type="match status" value="1"/>
</dbReference>
<comment type="caution">
    <text evidence="11">The sequence shown here is derived from an EMBL/GenBank/DDBJ whole genome shotgun (WGS) entry which is preliminary data.</text>
</comment>
<dbReference type="GO" id="GO:0022625">
    <property type="term" value="C:cytosolic large ribosomal subunit"/>
    <property type="evidence" value="ECO:0007669"/>
    <property type="project" value="TreeGrafter"/>
</dbReference>
<dbReference type="PROSITE" id="PS00464">
    <property type="entry name" value="RIBOSOMAL_L22"/>
    <property type="match status" value="1"/>
</dbReference>
<accession>A0A9D1FJD2</accession>
<evidence type="ECO:0000256" key="1">
    <source>
        <dbReference type="ARBA" id="ARBA00009451"/>
    </source>
</evidence>
<comment type="function">
    <text evidence="7 10">This protein binds specifically to 23S rRNA; its binding is stimulated by other ribosomal proteins, e.g., L4, L17, and L20. It is important during the early stages of 50S assembly. It makes multiple contacts with different domains of the 23S rRNA in the assembled 50S subunit and ribosome.</text>
</comment>
<dbReference type="InterPro" id="IPR036394">
    <property type="entry name" value="Ribosomal_uL22_sf"/>
</dbReference>
<evidence type="ECO:0000256" key="8">
    <source>
        <dbReference type="RuleBase" id="RU004005"/>
    </source>
</evidence>
<dbReference type="NCBIfam" id="TIGR01044">
    <property type="entry name" value="rplV_bact"/>
    <property type="match status" value="1"/>
</dbReference>
<keyword evidence="5 7" id="KW-0687">Ribonucleoprotein</keyword>
<evidence type="ECO:0000256" key="3">
    <source>
        <dbReference type="ARBA" id="ARBA00022884"/>
    </source>
</evidence>